<dbReference type="GO" id="GO:0008168">
    <property type="term" value="F:methyltransferase activity"/>
    <property type="evidence" value="ECO:0007669"/>
    <property type="project" value="UniProtKB-KW"/>
</dbReference>
<dbReference type="InterPro" id="IPR029063">
    <property type="entry name" value="SAM-dependent_MTases_sf"/>
</dbReference>
<keyword evidence="1" id="KW-0489">Methyltransferase</keyword>
<dbReference type="EMBL" id="JBHSMI010000028">
    <property type="protein sequence ID" value="MFC5404612.1"/>
    <property type="molecule type" value="Genomic_DNA"/>
</dbReference>
<gene>
    <name evidence="1" type="ORF">ACFPOF_17895</name>
</gene>
<evidence type="ECO:0000313" key="1">
    <source>
        <dbReference type="EMBL" id="MFC5404612.1"/>
    </source>
</evidence>
<dbReference type="Proteomes" id="UP001596113">
    <property type="component" value="Unassembled WGS sequence"/>
</dbReference>
<dbReference type="RefSeq" id="WP_378135056.1">
    <property type="nucleotide sequence ID" value="NZ_JBHSMI010000028.1"/>
</dbReference>
<dbReference type="EC" id="2.1.1.-" evidence="1"/>
<keyword evidence="2" id="KW-1185">Reference proteome</keyword>
<sequence>MSAIYPIYINYPIVPKPRFGGVLPRHEALYELINAGRRQYEQHLTAWSADHADKLASIAWEQDHFLPGEPAWDNPWFSSLDAISLYGIVATSKPKRYFEIGSGFSTKFARRAATDAGYGLEVVSVDPLPRDEIDELCDRVVRQPLENADLRLFDELEAGDILFVDSSHYVFQNSDANIVFLEVMPKLRAGVLVHFHDIFLPEDYPASWSARFYNEQYMLAATLLGQQSAYEIVFPAYFISQDVALAQLAQPLVDRIGSKAAQSLQPSGGSFWIRKK</sequence>
<protein>
    <submittedName>
        <fullName evidence="1">Class I SAM-dependent methyltransferase</fullName>
        <ecNumber evidence="1">2.1.1.-</ecNumber>
    </submittedName>
</protein>
<dbReference type="SUPFAM" id="SSF53335">
    <property type="entry name" value="S-adenosyl-L-methionine-dependent methyltransferases"/>
    <property type="match status" value="1"/>
</dbReference>
<evidence type="ECO:0000313" key="2">
    <source>
        <dbReference type="Proteomes" id="UP001596113"/>
    </source>
</evidence>
<name>A0ABW0HWN9_9BACL</name>
<dbReference type="Gene3D" id="3.40.50.150">
    <property type="entry name" value="Vaccinia Virus protein VP39"/>
    <property type="match status" value="1"/>
</dbReference>
<keyword evidence="1" id="KW-0808">Transferase</keyword>
<dbReference type="GO" id="GO:0032259">
    <property type="term" value="P:methylation"/>
    <property type="evidence" value="ECO:0007669"/>
    <property type="project" value="UniProtKB-KW"/>
</dbReference>
<comment type="caution">
    <text evidence="1">The sequence shown here is derived from an EMBL/GenBank/DDBJ whole genome shotgun (WGS) entry which is preliminary data.</text>
</comment>
<reference evidence="2" key="1">
    <citation type="journal article" date="2019" name="Int. J. Syst. Evol. Microbiol.">
        <title>The Global Catalogue of Microorganisms (GCM) 10K type strain sequencing project: providing services to taxonomists for standard genome sequencing and annotation.</title>
        <authorList>
            <consortium name="The Broad Institute Genomics Platform"/>
            <consortium name="The Broad Institute Genome Sequencing Center for Infectious Disease"/>
            <person name="Wu L."/>
            <person name="Ma J."/>
        </authorList>
    </citation>
    <scope>NUCLEOTIDE SEQUENCE [LARGE SCALE GENOMIC DNA]</scope>
    <source>
        <strain evidence="2">CGMCC 1.18575</strain>
    </source>
</reference>
<dbReference type="Pfam" id="PF13578">
    <property type="entry name" value="Methyltransf_24"/>
    <property type="match status" value="1"/>
</dbReference>
<organism evidence="1 2">
    <name type="scientific">Cohnella soli</name>
    <dbReference type="NCBI Taxonomy" id="425005"/>
    <lineage>
        <taxon>Bacteria</taxon>
        <taxon>Bacillati</taxon>
        <taxon>Bacillota</taxon>
        <taxon>Bacilli</taxon>
        <taxon>Bacillales</taxon>
        <taxon>Paenibacillaceae</taxon>
        <taxon>Cohnella</taxon>
    </lineage>
</organism>
<proteinExistence type="predicted"/>
<accession>A0ABW0HWN9</accession>